<protein>
    <submittedName>
        <fullName evidence="1">Uncharacterized protein</fullName>
    </submittedName>
</protein>
<dbReference type="RefSeq" id="WP_015683061.1">
    <property type="nucleotide sequence ID" value="NZ_AOGZ02000017.1"/>
</dbReference>
<keyword evidence="2" id="KW-1185">Reference proteome</keyword>
<dbReference type="STRING" id="1218599.LEP1GSC195_1438"/>
<reference evidence="1" key="1">
    <citation type="submission" date="2013-04" db="EMBL/GenBank/DDBJ databases">
        <authorList>
            <person name="Harkins D.M."/>
            <person name="Durkin A.S."/>
            <person name="Brinkac L.M."/>
            <person name="Haft D.H."/>
            <person name="Selengut J.D."/>
            <person name="Sanka R."/>
            <person name="DePew J."/>
            <person name="Purushe J."/>
            <person name="Galloway R.L."/>
            <person name="Vinetz J.M."/>
            <person name="Sutton G.G."/>
            <person name="Nierman W.C."/>
            <person name="Fouts D.E."/>
        </authorList>
    </citation>
    <scope>NUCLEOTIDE SEQUENCE [LARGE SCALE GENOMIC DNA]</scope>
    <source>
        <strain evidence="1">CDC</strain>
    </source>
</reference>
<comment type="caution">
    <text evidence="1">The sequence shown here is derived from an EMBL/GenBank/DDBJ whole genome shotgun (WGS) entry which is preliminary data.</text>
</comment>
<proteinExistence type="predicted"/>
<sequence length="176" mass="20555">MKFFYNTLLTLLLFQCINKEKTIYKDEFIEVYFSNKYKISKNKCPLPDCLQLINHEFLPSEAMIIDSGKFNENLNQWLELGVQSLKNKKEIVVNEVVDQSENCQKALIIFKSDYKDINTERIGLQLSSISLIKTKEFSRGIYWRHILTNNIENLPLLQKGLESVIRATLINAKCIE</sequence>
<evidence type="ECO:0000313" key="2">
    <source>
        <dbReference type="Proteomes" id="UP000013984"/>
    </source>
</evidence>
<dbReference type="EMBL" id="AOGZ02000017">
    <property type="protein sequence ID" value="EOQ94832.1"/>
    <property type="molecule type" value="Genomic_DNA"/>
</dbReference>
<name>R8ZYB9_9LEPT</name>
<dbReference type="AlphaFoldDB" id="R8ZYB9"/>
<dbReference type="Proteomes" id="UP000013984">
    <property type="component" value="Unassembled WGS sequence"/>
</dbReference>
<gene>
    <name evidence="1" type="ORF">LEP1GSC195_1438</name>
</gene>
<accession>R8ZYB9</accession>
<organism evidence="1 2">
    <name type="scientific">Leptospira wolbachii serovar Codice str. CDC</name>
    <dbReference type="NCBI Taxonomy" id="1218599"/>
    <lineage>
        <taxon>Bacteria</taxon>
        <taxon>Pseudomonadati</taxon>
        <taxon>Spirochaetota</taxon>
        <taxon>Spirochaetia</taxon>
        <taxon>Leptospirales</taxon>
        <taxon>Leptospiraceae</taxon>
        <taxon>Leptospira</taxon>
    </lineage>
</organism>
<evidence type="ECO:0000313" key="1">
    <source>
        <dbReference type="EMBL" id="EOQ94832.1"/>
    </source>
</evidence>